<organism evidence="1 2">
    <name type="scientific">Vallitalea maricola</name>
    <dbReference type="NCBI Taxonomy" id="3074433"/>
    <lineage>
        <taxon>Bacteria</taxon>
        <taxon>Bacillati</taxon>
        <taxon>Bacillota</taxon>
        <taxon>Clostridia</taxon>
        <taxon>Lachnospirales</taxon>
        <taxon>Vallitaleaceae</taxon>
        <taxon>Vallitalea</taxon>
    </lineage>
</organism>
<gene>
    <name evidence="1" type="ORF">AN2V17_21120</name>
</gene>
<reference evidence="1" key="1">
    <citation type="submission" date="2023-09" db="EMBL/GenBank/DDBJ databases">
        <title>Vallitalea sediminicola and Vallitalea maricola sp. nov., anaerobic bacteria isolated from marine sediment.</title>
        <authorList>
            <person name="Hirano S."/>
            <person name="Maeda A."/>
            <person name="Terahara T."/>
            <person name="Mori K."/>
            <person name="Hamada M."/>
            <person name="Matsumoto R."/>
            <person name="Kobayashi T."/>
        </authorList>
    </citation>
    <scope>NUCLEOTIDE SEQUENCE</scope>
    <source>
        <strain evidence="1">AN17-2</strain>
    </source>
</reference>
<protein>
    <submittedName>
        <fullName evidence="1">Uncharacterized protein</fullName>
    </submittedName>
</protein>
<dbReference type="EMBL" id="BTPU01000031">
    <property type="protein sequence ID" value="GMQ62880.1"/>
    <property type="molecule type" value="Genomic_DNA"/>
</dbReference>
<comment type="caution">
    <text evidence="1">The sequence shown here is derived from an EMBL/GenBank/DDBJ whole genome shotgun (WGS) entry which is preliminary data.</text>
</comment>
<name>A0ACB5UJ18_9FIRM</name>
<accession>A0ACB5UJ18</accession>
<evidence type="ECO:0000313" key="2">
    <source>
        <dbReference type="Proteomes" id="UP001374599"/>
    </source>
</evidence>
<evidence type="ECO:0000313" key="1">
    <source>
        <dbReference type="EMBL" id="GMQ62880.1"/>
    </source>
</evidence>
<keyword evidence="2" id="KW-1185">Reference proteome</keyword>
<proteinExistence type="predicted"/>
<dbReference type="Proteomes" id="UP001374599">
    <property type="component" value="Unassembled WGS sequence"/>
</dbReference>
<sequence>MINKNKLLLFTIITLLTLVLSSCSLFYKTYSRDDAKISETRFDEIIEALNNKDSEALKAMFSSNALKEADNIDEDIEYLMDFYKGDIISIESAREGSDSKDGDEREIELRTLNFVSTDEDEYIVFYIDNLTDTKDPDNVGLDMLQIIKQSDRKTQFDWGGDKTYCAGIYRPPTTETTPD</sequence>